<proteinExistence type="predicted"/>
<keyword evidence="5" id="KW-1185">Reference proteome</keyword>
<protein>
    <submittedName>
        <fullName evidence="4">Uncharacterized protein</fullName>
    </submittedName>
</protein>
<dbReference type="Proteomes" id="UP000030764">
    <property type="component" value="Unassembled WGS sequence"/>
</dbReference>
<evidence type="ECO:0000313" key="5">
    <source>
        <dbReference type="Proteomes" id="UP000030764"/>
    </source>
</evidence>
<dbReference type="Proteomes" id="UP000030758">
    <property type="component" value="Unassembled WGS sequence"/>
</dbReference>
<evidence type="ECO:0000313" key="3">
    <source>
        <dbReference type="EMBL" id="KFD50479.1"/>
    </source>
</evidence>
<organism evidence="4">
    <name type="scientific">Trichuris suis</name>
    <name type="common">pig whipworm</name>
    <dbReference type="NCBI Taxonomy" id="68888"/>
    <lineage>
        <taxon>Eukaryota</taxon>
        <taxon>Metazoa</taxon>
        <taxon>Ecdysozoa</taxon>
        <taxon>Nematoda</taxon>
        <taxon>Enoplea</taxon>
        <taxon>Dorylaimia</taxon>
        <taxon>Trichinellida</taxon>
        <taxon>Trichuridae</taxon>
        <taxon>Trichuris</taxon>
    </lineage>
</organism>
<feature type="chain" id="PRO_5010405312" evidence="2">
    <location>
        <begin position="26"/>
        <end position="114"/>
    </location>
</feature>
<reference evidence="4 5" key="1">
    <citation type="journal article" date="2014" name="Nat. Genet.">
        <title>Genome and transcriptome of the porcine whipworm Trichuris suis.</title>
        <authorList>
            <person name="Jex A.R."/>
            <person name="Nejsum P."/>
            <person name="Schwarz E.M."/>
            <person name="Hu L."/>
            <person name="Young N.D."/>
            <person name="Hall R.S."/>
            <person name="Korhonen P.K."/>
            <person name="Liao S."/>
            <person name="Thamsborg S."/>
            <person name="Xia J."/>
            <person name="Xu P."/>
            <person name="Wang S."/>
            <person name="Scheerlinck J.P."/>
            <person name="Hofmann A."/>
            <person name="Sternberg P.W."/>
            <person name="Wang J."/>
            <person name="Gasser R.B."/>
        </authorList>
    </citation>
    <scope>NUCLEOTIDE SEQUENCE [LARGE SCALE GENOMIC DNA]</scope>
    <source>
        <strain evidence="4">DCEP-RM93F</strain>
        <strain evidence="3">DCEP-RM93M</strain>
    </source>
</reference>
<name>A0A085MYS3_9BILA</name>
<evidence type="ECO:0000256" key="1">
    <source>
        <dbReference type="SAM" id="MobiDB-lite"/>
    </source>
</evidence>
<sequence length="114" mass="11868">MIGASIMVAVASAAAITWLLTTCSGGDDDDLMDERCPARQDTHSFVELAILQLKSGGKLCGKGGKVKEAKSPLNSSHASAQCSARSNETGAGPEVNVLEIHSKPKPEIAAVKKY</sequence>
<evidence type="ECO:0000256" key="2">
    <source>
        <dbReference type="SAM" id="SignalP"/>
    </source>
</evidence>
<dbReference type="AlphaFoldDB" id="A0A085MYS3"/>
<dbReference type="EMBL" id="KL367597">
    <property type="protein sequence ID" value="KFD62369.1"/>
    <property type="molecule type" value="Genomic_DNA"/>
</dbReference>
<feature type="compositionally biased region" description="Polar residues" evidence="1">
    <location>
        <begin position="72"/>
        <end position="89"/>
    </location>
</feature>
<feature type="signal peptide" evidence="2">
    <location>
        <begin position="1"/>
        <end position="25"/>
    </location>
</feature>
<accession>A0A085MYS3</accession>
<gene>
    <name evidence="3" type="ORF">M513_08706</name>
    <name evidence="4" type="ORF">M514_08706</name>
</gene>
<keyword evidence="2" id="KW-0732">Signal</keyword>
<evidence type="ECO:0000313" key="4">
    <source>
        <dbReference type="EMBL" id="KFD62369.1"/>
    </source>
</evidence>
<dbReference type="EMBL" id="KL363253">
    <property type="protein sequence ID" value="KFD50479.1"/>
    <property type="molecule type" value="Genomic_DNA"/>
</dbReference>
<feature type="region of interest" description="Disordered" evidence="1">
    <location>
        <begin position="69"/>
        <end position="94"/>
    </location>
</feature>